<dbReference type="InParanoid" id="A0A2J7RNR5"/>
<evidence type="ECO:0000313" key="2">
    <source>
        <dbReference type="Proteomes" id="UP000235965"/>
    </source>
</evidence>
<keyword evidence="2" id="KW-1185">Reference proteome</keyword>
<reference evidence="1 2" key="1">
    <citation type="submission" date="2017-12" db="EMBL/GenBank/DDBJ databases">
        <title>Hemimetabolous genomes reveal molecular basis of termite eusociality.</title>
        <authorList>
            <person name="Harrison M.C."/>
            <person name="Jongepier E."/>
            <person name="Robertson H.M."/>
            <person name="Arning N."/>
            <person name="Bitard-Feildel T."/>
            <person name="Chao H."/>
            <person name="Childers C.P."/>
            <person name="Dinh H."/>
            <person name="Doddapaneni H."/>
            <person name="Dugan S."/>
            <person name="Gowin J."/>
            <person name="Greiner C."/>
            <person name="Han Y."/>
            <person name="Hu H."/>
            <person name="Hughes D.S.T."/>
            <person name="Huylmans A.-K."/>
            <person name="Kemena C."/>
            <person name="Kremer L.P.M."/>
            <person name="Lee S.L."/>
            <person name="Lopez-Ezquerra A."/>
            <person name="Mallet L."/>
            <person name="Monroy-Kuhn J.M."/>
            <person name="Moser A."/>
            <person name="Murali S.C."/>
            <person name="Muzny D.M."/>
            <person name="Otani S."/>
            <person name="Piulachs M.-D."/>
            <person name="Poelchau M."/>
            <person name="Qu J."/>
            <person name="Schaub F."/>
            <person name="Wada-Katsumata A."/>
            <person name="Worley K.C."/>
            <person name="Xie Q."/>
            <person name="Ylla G."/>
            <person name="Poulsen M."/>
            <person name="Gibbs R.A."/>
            <person name="Schal C."/>
            <person name="Richards S."/>
            <person name="Belles X."/>
            <person name="Korb J."/>
            <person name="Bornberg-Bauer E."/>
        </authorList>
    </citation>
    <scope>NUCLEOTIDE SEQUENCE [LARGE SCALE GENOMIC DNA]</scope>
    <source>
        <tissue evidence="1">Whole body</tissue>
    </source>
</reference>
<accession>A0A2J7RNR5</accession>
<sequence>MYKSIFSGLRHQLEVRGQLHIPATLPFTLYWRKSPRYAPRAGADNVEKTKFLTVPGLKI</sequence>
<comment type="caution">
    <text evidence="1">The sequence shown here is derived from an EMBL/GenBank/DDBJ whole genome shotgun (WGS) entry which is preliminary data.</text>
</comment>
<protein>
    <submittedName>
        <fullName evidence="1">Uncharacterized protein</fullName>
    </submittedName>
</protein>
<organism evidence="1 2">
    <name type="scientific">Cryptotermes secundus</name>
    <dbReference type="NCBI Taxonomy" id="105785"/>
    <lineage>
        <taxon>Eukaryota</taxon>
        <taxon>Metazoa</taxon>
        <taxon>Ecdysozoa</taxon>
        <taxon>Arthropoda</taxon>
        <taxon>Hexapoda</taxon>
        <taxon>Insecta</taxon>
        <taxon>Pterygota</taxon>
        <taxon>Neoptera</taxon>
        <taxon>Polyneoptera</taxon>
        <taxon>Dictyoptera</taxon>
        <taxon>Blattodea</taxon>
        <taxon>Blattoidea</taxon>
        <taxon>Termitoidae</taxon>
        <taxon>Kalotermitidae</taxon>
        <taxon>Cryptotermitinae</taxon>
        <taxon>Cryptotermes</taxon>
    </lineage>
</organism>
<dbReference type="EMBL" id="NEVH01002148">
    <property type="protein sequence ID" value="PNF42481.1"/>
    <property type="molecule type" value="Genomic_DNA"/>
</dbReference>
<proteinExistence type="predicted"/>
<gene>
    <name evidence="1" type="ORF">B7P43_G08735</name>
</gene>
<dbReference type="AlphaFoldDB" id="A0A2J7RNR5"/>
<evidence type="ECO:0000313" key="1">
    <source>
        <dbReference type="EMBL" id="PNF42481.1"/>
    </source>
</evidence>
<name>A0A2J7RNR5_9NEOP</name>
<dbReference type="Proteomes" id="UP000235965">
    <property type="component" value="Unassembled WGS sequence"/>
</dbReference>